<evidence type="ECO:0000313" key="3">
    <source>
        <dbReference type="Proteomes" id="UP000606115"/>
    </source>
</evidence>
<name>A0ABQ2DRV5_9MICC</name>
<evidence type="ECO:0008006" key="4">
    <source>
        <dbReference type="Google" id="ProtNLM"/>
    </source>
</evidence>
<dbReference type="EMBL" id="BMKX01000007">
    <property type="protein sequence ID" value="GGJ67685.1"/>
    <property type="molecule type" value="Genomic_DNA"/>
</dbReference>
<dbReference type="GeneID" id="303305166"/>
<feature type="transmembrane region" description="Helical" evidence="1">
    <location>
        <begin position="6"/>
        <end position="24"/>
    </location>
</feature>
<organism evidence="2 3">
    <name type="scientific">Glutamicibacter ardleyensis</name>
    <dbReference type="NCBI Taxonomy" id="225894"/>
    <lineage>
        <taxon>Bacteria</taxon>
        <taxon>Bacillati</taxon>
        <taxon>Actinomycetota</taxon>
        <taxon>Actinomycetes</taxon>
        <taxon>Micrococcales</taxon>
        <taxon>Micrococcaceae</taxon>
        <taxon>Glutamicibacter</taxon>
    </lineage>
</organism>
<keyword evidence="3" id="KW-1185">Reference proteome</keyword>
<dbReference type="Proteomes" id="UP000606115">
    <property type="component" value="Unassembled WGS sequence"/>
</dbReference>
<keyword evidence="1" id="KW-0472">Membrane</keyword>
<sequence length="55" mass="6056">MPYVEAIVPTIALALIFWYAMKAITNADRNERKAQAEAEAKFIDRGNSESGTPGK</sequence>
<keyword evidence="1" id="KW-0812">Transmembrane</keyword>
<protein>
    <recommendedName>
        <fullName evidence="4">Lysyl-tRNA synthetase</fullName>
    </recommendedName>
</protein>
<gene>
    <name evidence="2" type="ORF">GCM10007173_28220</name>
</gene>
<evidence type="ECO:0000313" key="2">
    <source>
        <dbReference type="EMBL" id="GGJ67685.1"/>
    </source>
</evidence>
<accession>A0ABQ2DRV5</accession>
<comment type="caution">
    <text evidence="2">The sequence shown here is derived from an EMBL/GenBank/DDBJ whole genome shotgun (WGS) entry which is preliminary data.</text>
</comment>
<reference evidence="3" key="1">
    <citation type="journal article" date="2019" name="Int. J. Syst. Evol. Microbiol.">
        <title>The Global Catalogue of Microorganisms (GCM) 10K type strain sequencing project: providing services to taxonomists for standard genome sequencing and annotation.</title>
        <authorList>
            <consortium name="The Broad Institute Genomics Platform"/>
            <consortium name="The Broad Institute Genome Sequencing Center for Infectious Disease"/>
            <person name="Wu L."/>
            <person name="Ma J."/>
        </authorList>
    </citation>
    <scope>NUCLEOTIDE SEQUENCE [LARGE SCALE GENOMIC DNA]</scope>
    <source>
        <strain evidence="3">CGMCC 1.3685</strain>
    </source>
</reference>
<evidence type="ECO:0000256" key="1">
    <source>
        <dbReference type="SAM" id="Phobius"/>
    </source>
</evidence>
<dbReference type="RefSeq" id="WP_181148077.1">
    <property type="nucleotide sequence ID" value="NZ_BMKX01000007.1"/>
</dbReference>
<proteinExistence type="predicted"/>
<keyword evidence="1" id="KW-1133">Transmembrane helix</keyword>